<name>A0ABZ0PNH5_9PROT</name>
<protein>
    <recommendedName>
        <fullName evidence="4">DUF3098 domain-containing protein</fullName>
    </recommendedName>
</protein>
<reference evidence="2 3" key="1">
    <citation type="submission" date="2023-11" db="EMBL/GenBank/DDBJ databases">
        <title>Arctic aerobic anoxygenic photoheterotroph Sediminicoccus rosea KRV36 adapts its photosynthesis to long days of polar summer.</title>
        <authorList>
            <person name="Tomasch J."/>
            <person name="Kopejtka K."/>
            <person name="Bily T."/>
            <person name="Gardiner A.T."/>
            <person name="Gardian Z."/>
            <person name="Shivaramu S."/>
            <person name="Koblizek M."/>
            <person name="Engelhardt F."/>
            <person name="Kaftan D."/>
        </authorList>
    </citation>
    <scope>NUCLEOTIDE SEQUENCE [LARGE SCALE GENOMIC DNA]</scope>
    <source>
        <strain evidence="2 3">R-30</strain>
    </source>
</reference>
<feature type="transmembrane region" description="Helical" evidence="1">
    <location>
        <begin position="18"/>
        <end position="34"/>
    </location>
</feature>
<keyword evidence="1" id="KW-0812">Transmembrane</keyword>
<dbReference type="Proteomes" id="UP001305521">
    <property type="component" value="Chromosome"/>
</dbReference>
<evidence type="ECO:0008006" key="4">
    <source>
        <dbReference type="Google" id="ProtNLM"/>
    </source>
</evidence>
<proteinExistence type="predicted"/>
<keyword evidence="1" id="KW-0472">Membrane</keyword>
<evidence type="ECO:0000313" key="3">
    <source>
        <dbReference type="Proteomes" id="UP001305521"/>
    </source>
</evidence>
<evidence type="ECO:0000256" key="1">
    <source>
        <dbReference type="SAM" id="Phobius"/>
    </source>
</evidence>
<keyword evidence="1" id="KW-1133">Transmembrane helix</keyword>
<sequence>MQENAAPARKEVSGRGKFLAFGIIGIGLIVSIFIEKFGAPESHRNIPYILAGAVVLAIGIPMAFYRKPVR</sequence>
<gene>
    <name evidence="2" type="ORF">R9Z33_08330</name>
</gene>
<organism evidence="2 3">
    <name type="scientific">Sediminicoccus rosea</name>
    <dbReference type="NCBI Taxonomy" id="1225128"/>
    <lineage>
        <taxon>Bacteria</taxon>
        <taxon>Pseudomonadati</taxon>
        <taxon>Pseudomonadota</taxon>
        <taxon>Alphaproteobacteria</taxon>
        <taxon>Acetobacterales</taxon>
        <taxon>Roseomonadaceae</taxon>
        <taxon>Sediminicoccus</taxon>
    </lineage>
</organism>
<evidence type="ECO:0000313" key="2">
    <source>
        <dbReference type="EMBL" id="WPB86873.1"/>
    </source>
</evidence>
<feature type="transmembrane region" description="Helical" evidence="1">
    <location>
        <begin position="46"/>
        <end position="65"/>
    </location>
</feature>
<keyword evidence="3" id="KW-1185">Reference proteome</keyword>
<accession>A0ABZ0PNH5</accession>
<dbReference type="EMBL" id="CP137852">
    <property type="protein sequence ID" value="WPB86873.1"/>
    <property type="molecule type" value="Genomic_DNA"/>
</dbReference>
<dbReference type="RefSeq" id="WP_318650829.1">
    <property type="nucleotide sequence ID" value="NZ_CP137852.1"/>
</dbReference>